<organism evidence="2 3">
    <name type="scientific">Streptomyces bullii</name>
    <dbReference type="NCBI Taxonomy" id="349910"/>
    <lineage>
        <taxon>Bacteria</taxon>
        <taxon>Bacillati</taxon>
        <taxon>Actinomycetota</taxon>
        <taxon>Actinomycetes</taxon>
        <taxon>Kitasatosporales</taxon>
        <taxon>Streptomycetaceae</taxon>
        <taxon>Streptomyces</taxon>
    </lineage>
</organism>
<proteinExistence type="predicted"/>
<comment type="caution">
    <text evidence="2">The sequence shown here is derived from an EMBL/GenBank/DDBJ whole genome shotgun (WGS) entry which is preliminary data.</text>
</comment>
<accession>A0ABW0V1A1</accession>
<keyword evidence="3" id="KW-1185">Reference proteome</keyword>
<dbReference type="RefSeq" id="WP_381031276.1">
    <property type="nucleotide sequence ID" value="NZ_JBHSNY010000020.1"/>
</dbReference>
<gene>
    <name evidence="2" type="ORF">ACFPZJ_37605</name>
</gene>
<protein>
    <submittedName>
        <fullName evidence="2">Uncharacterized protein</fullName>
    </submittedName>
</protein>
<evidence type="ECO:0000313" key="3">
    <source>
        <dbReference type="Proteomes" id="UP001596154"/>
    </source>
</evidence>
<dbReference type="EMBL" id="JBHSNY010000020">
    <property type="protein sequence ID" value="MFC5639352.1"/>
    <property type="molecule type" value="Genomic_DNA"/>
</dbReference>
<dbReference type="Proteomes" id="UP001596154">
    <property type="component" value="Unassembled WGS sequence"/>
</dbReference>
<feature type="compositionally biased region" description="Basic residues" evidence="1">
    <location>
        <begin position="53"/>
        <end position="66"/>
    </location>
</feature>
<feature type="region of interest" description="Disordered" evidence="1">
    <location>
        <begin position="43"/>
        <end position="66"/>
    </location>
</feature>
<reference evidence="3" key="1">
    <citation type="journal article" date="2019" name="Int. J. Syst. Evol. Microbiol.">
        <title>The Global Catalogue of Microorganisms (GCM) 10K type strain sequencing project: providing services to taxonomists for standard genome sequencing and annotation.</title>
        <authorList>
            <consortium name="The Broad Institute Genomics Platform"/>
            <consortium name="The Broad Institute Genome Sequencing Center for Infectious Disease"/>
            <person name="Wu L."/>
            <person name="Ma J."/>
        </authorList>
    </citation>
    <scope>NUCLEOTIDE SEQUENCE [LARGE SCALE GENOMIC DNA]</scope>
    <source>
        <strain evidence="3">CGMCC 4.7248</strain>
    </source>
</reference>
<evidence type="ECO:0000256" key="1">
    <source>
        <dbReference type="SAM" id="MobiDB-lite"/>
    </source>
</evidence>
<evidence type="ECO:0000313" key="2">
    <source>
        <dbReference type="EMBL" id="MFC5639352.1"/>
    </source>
</evidence>
<name>A0ABW0V1A1_9ACTN</name>
<sequence length="66" mass="6920">MAALAGQDIHLIGRDGGGEAVPVGHLFADPDFAIVGADVPKRPLSGGCSRPPPPRHARRHWRGSSM</sequence>